<dbReference type="Gene3D" id="3.90.980.10">
    <property type="entry name" value="DNA primase, catalytic core, N-terminal domain"/>
    <property type="match status" value="1"/>
</dbReference>
<dbReference type="GO" id="GO:0005524">
    <property type="term" value="F:ATP binding"/>
    <property type="evidence" value="ECO:0007669"/>
    <property type="project" value="UniProtKB-KW"/>
</dbReference>
<dbReference type="InterPro" id="IPR006500">
    <property type="entry name" value="Helicase_put_C_phage/plasmid"/>
</dbReference>
<dbReference type="InterPro" id="IPR037068">
    <property type="entry name" value="DNA_primase_core_N_sf"/>
</dbReference>
<dbReference type="SMART" id="SM00885">
    <property type="entry name" value="D5_N"/>
    <property type="match status" value="1"/>
</dbReference>
<dbReference type="PANTHER" id="PTHR35372">
    <property type="entry name" value="ATP BINDING PROTEIN-RELATED"/>
    <property type="match status" value="1"/>
</dbReference>
<dbReference type="InterPro" id="IPR036977">
    <property type="entry name" value="DNA_primase_Znf_CHC2"/>
</dbReference>
<comment type="caution">
    <text evidence="5">The sequence shown here is derived from an EMBL/GenBank/DDBJ whole genome shotgun (WGS) entry which is preliminary data.</text>
</comment>
<dbReference type="Gene3D" id="3.40.50.300">
    <property type="entry name" value="P-loop containing nucleotide triphosphate hydrolases"/>
    <property type="match status" value="1"/>
</dbReference>
<dbReference type="CDD" id="cd01029">
    <property type="entry name" value="TOPRIM_primases"/>
    <property type="match status" value="1"/>
</dbReference>
<dbReference type="InterPro" id="IPR014818">
    <property type="entry name" value="Phage/plasmid_primase_P4_C"/>
</dbReference>
<keyword evidence="2" id="KW-0378">Hydrolase</keyword>
<name>A0AA42R4M8_AERCA</name>
<dbReference type="NCBIfam" id="TIGR01613">
    <property type="entry name" value="primase_Cterm"/>
    <property type="match status" value="1"/>
</dbReference>
<feature type="domain" description="SF3 helicase" evidence="4">
    <location>
        <begin position="578"/>
        <end position="740"/>
    </location>
</feature>
<dbReference type="Pfam" id="PF13155">
    <property type="entry name" value="Toprim_2"/>
    <property type="match status" value="1"/>
</dbReference>
<evidence type="ECO:0000313" key="5">
    <source>
        <dbReference type="EMBL" id="MDH1503901.1"/>
    </source>
</evidence>
<protein>
    <submittedName>
        <fullName evidence="5">Phage/plasmid primase, P4 family</fullName>
    </submittedName>
</protein>
<keyword evidence="1" id="KW-0547">Nucleotide-binding</keyword>
<dbReference type="SUPFAM" id="SSF56731">
    <property type="entry name" value="DNA primase core"/>
    <property type="match status" value="1"/>
</dbReference>
<dbReference type="GO" id="GO:0006260">
    <property type="term" value="P:DNA replication"/>
    <property type="evidence" value="ECO:0007669"/>
    <property type="project" value="InterPro"/>
</dbReference>
<dbReference type="GO" id="GO:0008270">
    <property type="term" value="F:zinc ion binding"/>
    <property type="evidence" value="ECO:0007669"/>
    <property type="project" value="InterPro"/>
</dbReference>
<dbReference type="InterPro" id="IPR014015">
    <property type="entry name" value="Helicase_SF3_DNA-vir"/>
</dbReference>
<dbReference type="RefSeq" id="WP_279962670.1">
    <property type="nucleotide sequence ID" value="NZ_JAOCFK010000019.1"/>
</dbReference>
<evidence type="ECO:0000313" key="6">
    <source>
        <dbReference type="Proteomes" id="UP001161704"/>
    </source>
</evidence>
<dbReference type="GO" id="GO:0003677">
    <property type="term" value="F:DNA binding"/>
    <property type="evidence" value="ECO:0007669"/>
    <property type="project" value="InterPro"/>
</dbReference>
<reference evidence="5" key="1">
    <citation type="submission" date="2022-09" db="EMBL/GenBank/DDBJ databases">
        <title>Intensive care unit water sources are persistently colonized with multi-drug resistant bacteria and are the site of extensive horizontal gene transfer of antibiotic resistance genes.</title>
        <authorList>
            <person name="Diorio-Toth L."/>
        </authorList>
    </citation>
    <scope>NUCLEOTIDE SEQUENCE</scope>
    <source>
        <strain evidence="5">GD03710</strain>
    </source>
</reference>
<evidence type="ECO:0000259" key="4">
    <source>
        <dbReference type="PROSITE" id="PS51206"/>
    </source>
</evidence>
<accession>A0AA42R4M8</accession>
<gene>
    <name evidence="5" type="ORF">N5I20_02340</name>
</gene>
<dbReference type="Proteomes" id="UP001161704">
    <property type="component" value="Unassembled WGS sequence"/>
</dbReference>
<organism evidence="5 6">
    <name type="scientific">Aeromonas caviae</name>
    <name type="common">Aeromonas punctata</name>
    <dbReference type="NCBI Taxonomy" id="648"/>
    <lineage>
        <taxon>Bacteria</taxon>
        <taxon>Pseudomonadati</taxon>
        <taxon>Pseudomonadota</taxon>
        <taxon>Gammaproteobacteria</taxon>
        <taxon>Aeromonadales</taxon>
        <taxon>Aeromonadaceae</taxon>
        <taxon>Aeromonas</taxon>
    </lineage>
</organism>
<dbReference type="InterPro" id="IPR034154">
    <property type="entry name" value="TOPRIM_DnaG/twinkle"/>
</dbReference>
<dbReference type="GO" id="GO:0004386">
    <property type="term" value="F:helicase activity"/>
    <property type="evidence" value="ECO:0007669"/>
    <property type="project" value="UniProtKB-KW"/>
</dbReference>
<dbReference type="GO" id="GO:0003899">
    <property type="term" value="F:DNA-directed RNA polymerase activity"/>
    <property type="evidence" value="ECO:0007669"/>
    <property type="project" value="InterPro"/>
</dbReference>
<dbReference type="EMBL" id="JAOCIZ010000005">
    <property type="protein sequence ID" value="MDH1503901.1"/>
    <property type="molecule type" value="Genomic_DNA"/>
</dbReference>
<dbReference type="PROSITE" id="PS51206">
    <property type="entry name" value="SF3_HELICASE_1"/>
    <property type="match status" value="1"/>
</dbReference>
<sequence>MSQKQQVDLEFALADAGHSLTLDFAAIKEQFPIMDVASALTGQGVKKVGSNTYRLDDASCPLCGHNDCFTLYPDDDRFHCYSCEERGDVFELIVKCEQADSASNAARLLLLNKLEVTPTVRKVVKLEQPIYTAPPARLQELFNLAASHYQSRLNLDELMELRGHSEEVLVGLDIGFSGGLNKALKDAGFSQEERLASGLVKASQESPDLLRDFFPHGVYVFPHFDRNGQVSRFTFKDPNKGQPYQLPSRHWLNGVQFYGEESLNAPGPVALVEGENDRLSLVDAGWPSPVLATIGTLSQTQLEWLKRELADRDVVTFFDTDEAGDKYRSKVAQLGLKLTQVKLPDCVKDIDEYLHGDNPLPLTELVAAFTLVEPVAEVEAEAEAEAEAVQDDDQQPEVVKVMPRTAIFENELNDSANAERFVQMHGHNLKFVPELGGFIYFDGTHWTQNDLTPMILAQTVGKEIQEIGQMLIKQACKKEELSWAYAVLRHGSSSLNRAGIQNMLELAKPMMTARLHELNANPMLLGTANGVIDLKSGRLLAPRRAFMMTHHSPVAYDPTATCPRWEQFIGEITCDDAEYAAFLQRCVGYWITGRTEEQLLFFLHGGGCNGKSTFMSVIQQLLGEFSRQISSNVLLFNRNGNTGPNPSLTKLVDARLVVANELPEGSRMDENLVKAMTGDDVIVARAPYAKKEMEFRPSFSLVMVGNHKPEIRDTSNGMWRRMLMLPFNASFTKAQLDPMLMEKLRAEMPGILNWAIQGCQMWQEQRLKASIPARLKQDVETYRAESDMVGCFLEECTQTRAGAKVLMSEVYAVYSRWAQQNGEWVMKRLALKKKLLEKGYLIPRYKSNDTIIGLTLLDSEMADMTVSTHREQPETGANYTV</sequence>
<evidence type="ECO:0000256" key="3">
    <source>
        <dbReference type="ARBA" id="ARBA00022840"/>
    </source>
</evidence>
<evidence type="ECO:0000256" key="2">
    <source>
        <dbReference type="ARBA" id="ARBA00022801"/>
    </source>
</evidence>
<dbReference type="Pfam" id="PF08706">
    <property type="entry name" value="D5_N"/>
    <property type="match status" value="1"/>
</dbReference>
<dbReference type="PANTHER" id="PTHR35372:SF2">
    <property type="entry name" value="SF3 HELICASE DOMAIN-CONTAINING PROTEIN"/>
    <property type="match status" value="1"/>
</dbReference>
<dbReference type="Pfam" id="PF01807">
    <property type="entry name" value="Zn_ribbon_DnaG"/>
    <property type="match status" value="1"/>
</dbReference>
<dbReference type="InterPro" id="IPR051620">
    <property type="entry name" value="ORF904-like_C"/>
</dbReference>
<dbReference type="InterPro" id="IPR027417">
    <property type="entry name" value="P-loop_NTPase"/>
</dbReference>
<dbReference type="GO" id="GO:0016787">
    <property type="term" value="F:hydrolase activity"/>
    <property type="evidence" value="ECO:0007669"/>
    <property type="project" value="UniProtKB-KW"/>
</dbReference>
<dbReference type="SUPFAM" id="SSF52540">
    <property type="entry name" value="P-loop containing nucleoside triphosphate hydrolases"/>
    <property type="match status" value="1"/>
</dbReference>
<dbReference type="Gene3D" id="3.90.580.10">
    <property type="entry name" value="Zinc finger, CHC2-type domain"/>
    <property type="match status" value="1"/>
</dbReference>
<keyword evidence="3" id="KW-0067">ATP-binding</keyword>
<dbReference type="AlphaFoldDB" id="A0AA42R4M8"/>
<dbReference type="Gene3D" id="3.40.1360.10">
    <property type="match status" value="1"/>
</dbReference>
<dbReference type="InterPro" id="IPR002694">
    <property type="entry name" value="Znf_CHC2"/>
</dbReference>
<evidence type="ECO:0000256" key="1">
    <source>
        <dbReference type="ARBA" id="ARBA00022741"/>
    </source>
</evidence>
<dbReference type="SUPFAM" id="SSF57783">
    <property type="entry name" value="Zinc beta-ribbon"/>
    <property type="match status" value="1"/>
</dbReference>
<proteinExistence type="predicted"/>